<dbReference type="EMBL" id="QXJK01000001">
    <property type="protein sequence ID" value="RIX36890.1"/>
    <property type="molecule type" value="Genomic_DNA"/>
</dbReference>
<sequence length="218" mass="23047">MSDRVSLPTSTTTPESASPALRGTVVAGRPLFVVAVASEAAALPEDTPVVVTGIGRINATLVLIDVLRQLERIGQLPSEVINIGTAGALSPGMSGVYRVSRVLLHDFSHASVAALIGHDAYPPLDLDGEEQVTLATGDTFVDDAETRDALAQQADLVDMEGYAIALVARHFEVPVQLLKIVSDSADAAASETWGRDVPRLARELARHELVAKHSEDPE</sequence>
<protein>
    <submittedName>
        <fullName evidence="2">Nucleosidase</fullName>
    </submittedName>
</protein>
<dbReference type="GO" id="GO:0008782">
    <property type="term" value="F:adenosylhomocysteine nucleosidase activity"/>
    <property type="evidence" value="ECO:0007669"/>
    <property type="project" value="TreeGrafter"/>
</dbReference>
<dbReference type="Proteomes" id="UP000285278">
    <property type="component" value="Unassembled WGS sequence"/>
</dbReference>
<dbReference type="RefSeq" id="WP_025403566.1">
    <property type="nucleotide sequence ID" value="NZ_CBCRUA010000015.1"/>
</dbReference>
<dbReference type="PANTHER" id="PTHR46832">
    <property type="entry name" value="5'-METHYLTHIOADENOSINE/S-ADENOSYLHOMOCYSTEINE NUCLEOSIDASE"/>
    <property type="match status" value="1"/>
</dbReference>
<dbReference type="OrthoDB" id="3852236at2"/>
<dbReference type="PANTHER" id="PTHR46832:SF1">
    <property type="entry name" value="5'-METHYLTHIOADENOSINE_S-ADENOSYLHOMOCYSTEINE NUCLEOSIDASE"/>
    <property type="match status" value="1"/>
</dbReference>
<dbReference type="InterPro" id="IPR000845">
    <property type="entry name" value="Nucleoside_phosphorylase_d"/>
</dbReference>
<feature type="domain" description="Nucleoside phosphorylase" evidence="1">
    <location>
        <begin position="132"/>
        <end position="196"/>
    </location>
</feature>
<name>A0A418QA44_9CORY</name>
<evidence type="ECO:0000259" key="1">
    <source>
        <dbReference type="Pfam" id="PF01048"/>
    </source>
</evidence>
<dbReference type="SUPFAM" id="SSF53167">
    <property type="entry name" value="Purine and uridine phosphorylases"/>
    <property type="match status" value="1"/>
</dbReference>
<dbReference type="Pfam" id="PF01048">
    <property type="entry name" value="PNP_UDP_1"/>
    <property type="match status" value="1"/>
</dbReference>
<dbReference type="NCBIfam" id="NF004168">
    <property type="entry name" value="PRK05634.1"/>
    <property type="match status" value="1"/>
</dbReference>
<keyword evidence="3" id="KW-1185">Reference proteome</keyword>
<dbReference type="GO" id="GO:0005829">
    <property type="term" value="C:cytosol"/>
    <property type="evidence" value="ECO:0007669"/>
    <property type="project" value="TreeGrafter"/>
</dbReference>
<dbReference type="GO" id="GO:0019284">
    <property type="term" value="P:L-methionine salvage from S-adenosylmethionine"/>
    <property type="evidence" value="ECO:0007669"/>
    <property type="project" value="TreeGrafter"/>
</dbReference>
<organism evidence="2 3">
    <name type="scientific">Corynebacterium falsenii</name>
    <dbReference type="NCBI Taxonomy" id="108486"/>
    <lineage>
        <taxon>Bacteria</taxon>
        <taxon>Bacillati</taxon>
        <taxon>Actinomycetota</taxon>
        <taxon>Actinomycetes</taxon>
        <taxon>Mycobacteriales</taxon>
        <taxon>Corynebacteriaceae</taxon>
        <taxon>Corynebacterium</taxon>
    </lineage>
</organism>
<dbReference type="InterPro" id="IPR035994">
    <property type="entry name" value="Nucleoside_phosphorylase_sf"/>
</dbReference>
<proteinExistence type="predicted"/>
<comment type="caution">
    <text evidence="2">The sequence shown here is derived from an EMBL/GenBank/DDBJ whole genome shotgun (WGS) entry which is preliminary data.</text>
</comment>
<accession>A0A418QA44</accession>
<evidence type="ECO:0000313" key="3">
    <source>
        <dbReference type="Proteomes" id="UP000285278"/>
    </source>
</evidence>
<dbReference type="GO" id="GO:0008930">
    <property type="term" value="F:methylthioadenosine nucleosidase activity"/>
    <property type="evidence" value="ECO:0007669"/>
    <property type="project" value="TreeGrafter"/>
</dbReference>
<gene>
    <name evidence="2" type="ORF">D3M95_01425</name>
</gene>
<dbReference type="STRING" id="1451189.CFAL_10100"/>
<evidence type="ECO:0000313" key="2">
    <source>
        <dbReference type="EMBL" id="RIX36890.1"/>
    </source>
</evidence>
<reference evidence="2 3" key="1">
    <citation type="submission" date="2018-09" db="EMBL/GenBank/DDBJ databases">
        <title>Optimization and identification of Corynebacterium falsenii FN1-14 from fish paste.</title>
        <authorList>
            <person name="Daroonpunt R."/>
            <person name="Tanasupawat S."/>
        </authorList>
    </citation>
    <scope>NUCLEOTIDE SEQUENCE [LARGE SCALE GENOMIC DNA]</scope>
    <source>
        <strain evidence="2 3">FN1-14</strain>
    </source>
</reference>
<dbReference type="Gene3D" id="3.40.50.1580">
    <property type="entry name" value="Nucleoside phosphorylase domain"/>
    <property type="match status" value="1"/>
</dbReference>
<dbReference type="AlphaFoldDB" id="A0A418QA44"/>
<dbReference type="GO" id="GO:0009116">
    <property type="term" value="P:nucleoside metabolic process"/>
    <property type="evidence" value="ECO:0007669"/>
    <property type="project" value="InterPro"/>
</dbReference>